<keyword evidence="11 13" id="KW-0067">ATP-binding</keyword>
<dbReference type="GO" id="GO:0006094">
    <property type="term" value="P:gluconeogenesis"/>
    <property type="evidence" value="ECO:0007669"/>
    <property type="project" value="TreeGrafter"/>
</dbReference>
<comment type="similarity">
    <text evidence="3 13 16">Belongs to the phosphoglycerate kinase family.</text>
</comment>
<dbReference type="PRINTS" id="PR00477">
    <property type="entry name" value="PHGLYCKINASE"/>
</dbReference>
<evidence type="ECO:0000256" key="14">
    <source>
        <dbReference type="PIRSR" id="PIRSR000724-1"/>
    </source>
</evidence>
<keyword evidence="10 13" id="KW-0418">Kinase</keyword>
<feature type="binding site" evidence="14">
    <location>
        <position position="121"/>
    </location>
    <ligand>
        <name>(2R)-3-phosphoglycerate</name>
        <dbReference type="ChEBI" id="CHEBI:58272"/>
    </ligand>
</feature>
<evidence type="ECO:0000256" key="10">
    <source>
        <dbReference type="ARBA" id="ARBA00022777"/>
    </source>
</evidence>
<evidence type="ECO:0000256" key="11">
    <source>
        <dbReference type="ARBA" id="ARBA00022840"/>
    </source>
</evidence>
<dbReference type="InterPro" id="IPR015911">
    <property type="entry name" value="Phosphoglycerate_kinase_CS"/>
</dbReference>
<dbReference type="GO" id="GO:0005524">
    <property type="term" value="F:ATP binding"/>
    <property type="evidence" value="ECO:0007669"/>
    <property type="project" value="UniProtKB-KW"/>
</dbReference>
<evidence type="ECO:0000256" key="4">
    <source>
        <dbReference type="ARBA" id="ARBA00011245"/>
    </source>
</evidence>
<evidence type="ECO:0000256" key="1">
    <source>
        <dbReference type="ARBA" id="ARBA00000642"/>
    </source>
</evidence>
<dbReference type="InterPro" id="IPR015824">
    <property type="entry name" value="Phosphoglycerate_kinase_N"/>
</dbReference>
<protein>
    <recommendedName>
        <fullName evidence="6 13">Phosphoglycerate kinase</fullName>
        <ecNumber evidence="5 13">2.7.2.3</ecNumber>
    </recommendedName>
</protein>
<dbReference type="EMBL" id="CP041690">
    <property type="protein sequence ID" value="QEE19946.1"/>
    <property type="molecule type" value="Genomic_DNA"/>
</dbReference>
<evidence type="ECO:0000313" key="18">
    <source>
        <dbReference type="Proteomes" id="UP000321062"/>
    </source>
</evidence>
<evidence type="ECO:0000256" key="12">
    <source>
        <dbReference type="ARBA" id="ARBA00023152"/>
    </source>
</evidence>
<dbReference type="PANTHER" id="PTHR11406">
    <property type="entry name" value="PHOSPHOGLYCERATE KINASE"/>
    <property type="match status" value="1"/>
</dbReference>
<keyword evidence="18" id="KW-1185">Reference proteome</keyword>
<proteinExistence type="inferred from homology"/>
<dbReference type="Pfam" id="PF00162">
    <property type="entry name" value="PGK"/>
    <property type="match status" value="1"/>
</dbReference>
<feature type="binding site" evidence="14">
    <location>
        <position position="154"/>
    </location>
    <ligand>
        <name>(2R)-3-phosphoglycerate</name>
        <dbReference type="ChEBI" id="CHEBI:58272"/>
    </ligand>
</feature>
<evidence type="ECO:0000256" key="8">
    <source>
        <dbReference type="ARBA" id="ARBA00022679"/>
    </source>
</evidence>
<dbReference type="UniPathway" id="UPA00109">
    <property type="reaction ID" value="UER00185"/>
</dbReference>
<feature type="binding site" evidence="13">
    <location>
        <position position="39"/>
    </location>
    <ligand>
        <name>substrate</name>
    </ligand>
</feature>
<evidence type="ECO:0000256" key="5">
    <source>
        <dbReference type="ARBA" id="ARBA00013061"/>
    </source>
</evidence>
<feature type="binding site" evidence="13 15">
    <location>
        <position position="204"/>
    </location>
    <ligand>
        <name>ATP</name>
        <dbReference type="ChEBI" id="CHEBI:30616"/>
    </ligand>
</feature>
<feature type="binding site" evidence="13">
    <location>
        <position position="121"/>
    </location>
    <ligand>
        <name>substrate</name>
    </ligand>
</feature>
<dbReference type="PIRSF" id="PIRSF000724">
    <property type="entry name" value="Pgk"/>
    <property type="match status" value="1"/>
</dbReference>
<dbReference type="GO" id="GO:0004618">
    <property type="term" value="F:phosphoglycerate kinase activity"/>
    <property type="evidence" value="ECO:0007669"/>
    <property type="project" value="UniProtKB-UniRule"/>
</dbReference>
<feature type="binding site" evidence="13 14">
    <location>
        <begin position="24"/>
        <end position="26"/>
    </location>
    <ligand>
        <name>substrate</name>
    </ligand>
</feature>
<keyword evidence="9 13" id="KW-0547">Nucleotide-binding</keyword>
<dbReference type="Proteomes" id="UP000321062">
    <property type="component" value="Chromosome"/>
</dbReference>
<dbReference type="RefSeq" id="WP_147655525.1">
    <property type="nucleotide sequence ID" value="NZ_BMFM01000001.1"/>
</dbReference>
<comment type="catalytic activity">
    <reaction evidence="1 13 16">
        <text>(2R)-3-phosphoglycerate + ATP = (2R)-3-phospho-glyceroyl phosphate + ADP</text>
        <dbReference type="Rhea" id="RHEA:14801"/>
        <dbReference type="ChEBI" id="CHEBI:30616"/>
        <dbReference type="ChEBI" id="CHEBI:57604"/>
        <dbReference type="ChEBI" id="CHEBI:58272"/>
        <dbReference type="ChEBI" id="CHEBI:456216"/>
        <dbReference type="EC" id="2.7.2.3"/>
    </reaction>
</comment>
<evidence type="ECO:0000256" key="15">
    <source>
        <dbReference type="PIRSR" id="PIRSR000724-2"/>
    </source>
</evidence>
<gene>
    <name evidence="13" type="primary">pgk</name>
    <name evidence="17" type="ORF">FNA67_07065</name>
</gene>
<dbReference type="OrthoDB" id="9808460at2"/>
<comment type="subunit">
    <text evidence="4 13">Monomer.</text>
</comment>
<feature type="binding site" evidence="13 14">
    <location>
        <begin position="62"/>
        <end position="65"/>
    </location>
    <ligand>
        <name>substrate</name>
    </ligand>
</feature>
<dbReference type="AlphaFoldDB" id="A0A5B9DLQ1"/>
<evidence type="ECO:0000256" key="2">
    <source>
        <dbReference type="ARBA" id="ARBA00004838"/>
    </source>
</evidence>
<dbReference type="FunFam" id="3.40.50.1260:FF:000031">
    <property type="entry name" value="Phosphoglycerate kinase 1"/>
    <property type="match status" value="1"/>
</dbReference>
<feature type="binding site" evidence="13">
    <location>
        <position position="154"/>
    </location>
    <ligand>
        <name>substrate</name>
    </ligand>
</feature>
<evidence type="ECO:0000256" key="6">
    <source>
        <dbReference type="ARBA" id="ARBA00016471"/>
    </source>
</evidence>
<keyword evidence="12 13" id="KW-0324">Glycolysis</keyword>
<feature type="binding site" evidence="13 15">
    <location>
        <begin position="356"/>
        <end position="359"/>
    </location>
    <ligand>
        <name>ATP</name>
        <dbReference type="ChEBI" id="CHEBI:30616"/>
    </ligand>
</feature>
<dbReference type="SUPFAM" id="SSF53748">
    <property type="entry name" value="Phosphoglycerate kinase"/>
    <property type="match status" value="1"/>
</dbReference>
<comment type="caution">
    <text evidence="13">Lacks conserved residue(s) required for the propagation of feature annotation.</text>
</comment>
<feature type="binding site" evidence="13 15">
    <location>
        <position position="326"/>
    </location>
    <ligand>
        <name>ATP</name>
        <dbReference type="ChEBI" id="CHEBI:30616"/>
    </ligand>
</feature>
<dbReference type="KEGG" id="yti:FNA67_07065"/>
<dbReference type="GO" id="GO:0043531">
    <property type="term" value="F:ADP binding"/>
    <property type="evidence" value="ECO:0007669"/>
    <property type="project" value="TreeGrafter"/>
</dbReference>
<accession>A0A5B9DLQ1</accession>
<dbReference type="FunFam" id="3.40.50.1260:FF:000006">
    <property type="entry name" value="Phosphoglycerate kinase"/>
    <property type="match status" value="1"/>
</dbReference>
<comment type="pathway">
    <text evidence="2 13">Carbohydrate degradation; glycolysis; pyruvate from D-glyceraldehyde 3-phosphate: step 2/5.</text>
</comment>
<dbReference type="Gene3D" id="3.40.50.1260">
    <property type="entry name" value="Phosphoglycerate kinase, N-terminal domain"/>
    <property type="match status" value="2"/>
</dbReference>
<dbReference type="PROSITE" id="PS00111">
    <property type="entry name" value="PGLYCERATE_KINASE"/>
    <property type="match status" value="1"/>
</dbReference>
<organism evidence="17 18">
    <name type="scientific">Paradevosia tibetensis</name>
    <dbReference type="NCBI Taxonomy" id="1447062"/>
    <lineage>
        <taxon>Bacteria</taxon>
        <taxon>Pseudomonadati</taxon>
        <taxon>Pseudomonadota</taxon>
        <taxon>Alphaproteobacteria</taxon>
        <taxon>Hyphomicrobiales</taxon>
        <taxon>Devosiaceae</taxon>
        <taxon>Paradevosia</taxon>
    </lineage>
</organism>
<feature type="binding site" evidence="14">
    <location>
        <position position="39"/>
    </location>
    <ligand>
        <name>(2R)-3-phosphoglycerate</name>
        <dbReference type="ChEBI" id="CHEBI:58272"/>
    </ligand>
</feature>
<dbReference type="HAMAP" id="MF_00145">
    <property type="entry name" value="Phosphoglyc_kinase"/>
    <property type="match status" value="1"/>
</dbReference>
<evidence type="ECO:0000256" key="13">
    <source>
        <dbReference type="HAMAP-Rule" id="MF_00145"/>
    </source>
</evidence>
<keyword evidence="8 13" id="KW-0808">Transferase</keyword>
<evidence type="ECO:0000313" key="17">
    <source>
        <dbReference type="EMBL" id="QEE19946.1"/>
    </source>
</evidence>
<evidence type="ECO:0000256" key="9">
    <source>
        <dbReference type="ARBA" id="ARBA00022741"/>
    </source>
</evidence>
<dbReference type="GO" id="GO:0005829">
    <property type="term" value="C:cytosol"/>
    <property type="evidence" value="ECO:0007669"/>
    <property type="project" value="TreeGrafter"/>
</dbReference>
<dbReference type="InterPro" id="IPR036043">
    <property type="entry name" value="Phosphoglycerate_kinase_sf"/>
</dbReference>
<dbReference type="GO" id="GO:0006096">
    <property type="term" value="P:glycolytic process"/>
    <property type="evidence" value="ECO:0007669"/>
    <property type="project" value="UniProtKB-UniRule"/>
</dbReference>
<comment type="subcellular location">
    <subcellularLocation>
        <location evidence="13">Cytoplasm</location>
    </subcellularLocation>
</comment>
<evidence type="ECO:0000256" key="7">
    <source>
        <dbReference type="ARBA" id="ARBA00022490"/>
    </source>
</evidence>
<keyword evidence="7 13" id="KW-0963">Cytoplasm</keyword>
<reference evidence="17 18" key="1">
    <citation type="journal article" date="2015" name="Int. J. Syst. Evol. Microbiol.">
        <title>Youhaiella tibetensis gen. nov., sp. nov., isolated from subsurface sediment.</title>
        <authorList>
            <person name="Wang Y.X."/>
            <person name="Huang F.Q."/>
            <person name="Nogi Y."/>
            <person name="Pang S.J."/>
            <person name="Wang P.K."/>
            <person name="Lv J."/>
        </authorList>
    </citation>
    <scope>NUCLEOTIDE SEQUENCE [LARGE SCALE GENOMIC DNA]</scope>
    <source>
        <strain evidence="18">fig4</strain>
    </source>
</reference>
<sequence>MNATMLPDIRDADVAGRTVLVRADLNVPMHHGAVTDATRIIRFAPTVAALQQRGARVVVMSHLGRPNGQVNPVHSLAPVANALARELDTPVRFVPDCIGGAAESVSRSLAPGSVAMLENLRFHEGEEANDRSFALMLSVNGDIFVNDAFSCSHRAHASTHAITRLMPSYAGPSLLAEVEALTLALEDPDRPVAAVVGGAKVSTKIDILRNIVTKVDFLIIGGGMANTFLAAFGHDVGRSLHEPNAIATARRVLVEAQRNNCEVILPQDVVVARDFAPHAASEVASVSAIPSDAMALDLGPASLDRALGVLERSRTLLWNGPLGAFEMEPFGQATFALAQAAADLTAAGRLLSVAGGGDTAAALGAAGVADRFTYLSTAGGAFLEWLEGKELPGIAALAAPASALENT</sequence>
<dbReference type="PANTHER" id="PTHR11406:SF23">
    <property type="entry name" value="PHOSPHOGLYCERATE KINASE 1, CHLOROPLASTIC-RELATED"/>
    <property type="match status" value="1"/>
</dbReference>
<name>A0A5B9DLQ1_9HYPH</name>
<dbReference type="EC" id="2.7.2.3" evidence="5 13"/>
<evidence type="ECO:0000256" key="3">
    <source>
        <dbReference type="ARBA" id="ARBA00008982"/>
    </source>
</evidence>
<evidence type="ECO:0000256" key="16">
    <source>
        <dbReference type="RuleBase" id="RU000532"/>
    </source>
</evidence>
<dbReference type="InterPro" id="IPR001576">
    <property type="entry name" value="Phosphoglycerate_kinase"/>
</dbReference>